<protein>
    <recommendedName>
        <fullName evidence="3">DUF4221 domain-containing protein</fullName>
    </recommendedName>
</protein>
<keyword evidence="2" id="KW-1185">Reference proteome</keyword>
<reference evidence="2" key="1">
    <citation type="submission" date="2016-10" db="EMBL/GenBank/DDBJ databases">
        <authorList>
            <person name="Varghese N."/>
            <person name="Submissions S."/>
        </authorList>
    </citation>
    <scope>NUCLEOTIDE SEQUENCE [LARGE SCALE GENOMIC DNA]</scope>
    <source>
        <strain evidence="2">CGMCC 1.12402</strain>
    </source>
</reference>
<evidence type="ECO:0000313" key="2">
    <source>
        <dbReference type="Proteomes" id="UP000199437"/>
    </source>
</evidence>
<dbReference type="Proteomes" id="UP000199437">
    <property type="component" value="Unassembled WGS sequence"/>
</dbReference>
<dbReference type="AlphaFoldDB" id="A0A1I0QF31"/>
<dbReference type="EMBL" id="FOIR01000002">
    <property type="protein sequence ID" value="SEW25512.1"/>
    <property type="molecule type" value="Genomic_DNA"/>
</dbReference>
<evidence type="ECO:0000313" key="1">
    <source>
        <dbReference type="EMBL" id="SEW25512.1"/>
    </source>
</evidence>
<evidence type="ECO:0008006" key="3">
    <source>
        <dbReference type="Google" id="ProtNLM"/>
    </source>
</evidence>
<dbReference type="RefSeq" id="WP_090258693.1">
    <property type="nucleotide sequence ID" value="NZ_FOIR01000002.1"/>
</dbReference>
<dbReference type="OrthoDB" id="824112at2"/>
<dbReference type="GeneID" id="99986970"/>
<name>A0A1I0QF31_9BACT</name>
<sequence length="378" mass="43570">MHISFNLKNGLIPILALIIFGCGIGNRSSENGFSEFKSTDTLEIELPLEFLSLTKWTTYNHQDKQILVEYGPGSNNSLVIHQVDFLLGKYLEPIIIPQQGPNGYNSGGASVYFKTRDSLFVYPVGSPHFYLYNSSGQLVKKYLYNAIDYSSYTVGGYYSTAVFLNEKMFIPTAQPLRFDDPQIFTKLTPIRSFDFDSNQFIDSIAYPKYTKNKSITIDRLSPSLAGINKDSLVINYRFSDSVYFWNPVSNKLSSLYLSDDKFGKPKLFDRYPGRAEGIEFKVREVDFGTTIYHNKRLFRIINYVSKKDKSLEAFEILQYDKRKMALLEYDLETKTKKLYELALAKYLTFIDDYLFVGGVSIREDGDKTLRTFLRYKLE</sequence>
<gene>
    <name evidence="1" type="ORF">SAMN05216290_2265</name>
</gene>
<proteinExistence type="predicted"/>
<accession>A0A1I0QF31</accession>
<organism evidence="1 2">
    <name type="scientific">Roseivirga pacifica</name>
    <dbReference type="NCBI Taxonomy" id="1267423"/>
    <lineage>
        <taxon>Bacteria</taxon>
        <taxon>Pseudomonadati</taxon>
        <taxon>Bacteroidota</taxon>
        <taxon>Cytophagia</taxon>
        <taxon>Cytophagales</taxon>
        <taxon>Roseivirgaceae</taxon>
        <taxon>Roseivirga</taxon>
    </lineage>
</organism>